<comment type="caution">
    <text evidence="2">The sequence shown here is derived from an EMBL/GenBank/DDBJ whole genome shotgun (WGS) entry which is preliminary data.</text>
</comment>
<name>A0ABQ3JFA6_9PSEU</name>
<dbReference type="EMBL" id="BNAU01000008">
    <property type="protein sequence ID" value="GHF18977.1"/>
    <property type="molecule type" value="Genomic_DNA"/>
</dbReference>
<keyword evidence="3" id="KW-1185">Reference proteome</keyword>
<accession>A0ABQ3JFA6</accession>
<proteinExistence type="predicted"/>
<sequence>MTGFGPVTVRPSDPRYASLTGGYNYRFLGSPDYYRLAGSATQIEQAVGGPHRPRRRRPPDRARPIPPRNPVASLCPSIDSLSPGTSSGRCAGPLESGWSSTRVSALFRQGLFEITFEPDS</sequence>
<dbReference type="Gene3D" id="3.30.465.10">
    <property type="match status" value="1"/>
</dbReference>
<dbReference type="Proteomes" id="UP000605897">
    <property type="component" value="Unassembled WGS sequence"/>
</dbReference>
<gene>
    <name evidence="2" type="ORF">GCM10017786_60920</name>
</gene>
<evidence type="ECO:0000313" key="3">
    <source>
        <dbReference type="Proteomes" id="UP000605897"/>
    </source>
</evidence>
<evidence type="ECO:0000313" key="2">
    <source>
        <dbReference type="EMBL" id="GHF18977.1"/>
    </source>
</evidence>
<evidence type="ECO:0000256" key="1">
    <source>
        <dbReference type="SAM" id="MobiDB-lite"/>
    </source>
</evidence>
<organism evidence="2 3">
    <name type="scientific">Amycolatopsis deserti</name>
    <dbReference type="NCBI Taxonomy" id="185696"/>
    <lineage>
        <taxon>Bacteria</taxon>
        <taxon>Bacillati</taxon>
        <taxon>Actinomycetota</taxon>
        <taxon>Actinomycetes</taxon>
        <taxon>Pseudonocardiales</taxon>
        <taxon>Pseudonocardiaceae</taxon>
        <taxon>Amycolatopsis</taxon>
    </lineage>
</organism>
<feature type="compositionally biased region" description="Polar residues" evidence="1">
    <location>
        <begin position="79"/>
        <end position="88"/>
    </location>
</feature>
<reference evidence="3" key="1">
    <citation type="journal article" date="2019" name="Int. J. Syst. Evol. Microbiol.">
        <title>The Global Catalogue of Microorganisms (GCM) 10K type strain sequencing project: providing services to taxonomists for standard genome sequencing and annotation.</title>
        <authorList>
            <consortium name="The Broad Institute Genomics Platform"/>
            <consortium name="The Broad Institute Genome Sequencing Center for Infectious Disease"/>
            <person name="Wu L."/>
            <person name="Ma J."/>
        </authorList>
    </citation>
    <scope>NUCLEOTIDE SEQUENCE [LARGE SCALE GENOMIC DNA]</scope>
    <source>
        <strain evidence="3">CGMCC 4.7677</strain>
    </source>
</reference>
<feature type="region of interest" description="Disordered" evidence="1">
    <location>
        <begin position="44"/>
        <end position="93"/>
    </location>
</feature>
<dbReference type="InterPro" id="IPR016169">
    <property type="entry name" value="FAD-bd_PCMH_sub2"/>
</dbReference>
<protein>
    <submittedName>
        <fullName evidence="2">Uncharacterized protein</fullName>
    </submittedName>
</protein>